<dbReference type="Pfam" id="PF00734">
    <property type="entry name" value="CBM_1"/>
    <property type="match status" value="1"/>
</dbReference>
<dbReference type="InterPro" id="IPR025300">
    <property type="entry name" value="BetaGal_jelly_roll_dom"/>
</dbReference>
<dbReference type="Gene3D" id="2.102.20.10">
    <property type="entry name" value="Beta-galactosidase, domain 2"/>
    <property type="match status" value="1"/>
</dbReference>
<sequence>MVLFGRIAFAAAAAATTLVAAFPAQESPPGLKIRQSSSQTNVTWDKYSLSVNGKRVMLYSGEVHPFRNPVQSLHLDIFQKIKAMGFNCVSFYVHWGFIEYDRGTFNWNGIHDLQPFFDAAKKANIWLLARPGPYINAEATGGGFPGWGTRIEGPWRNSNPNYTNAWQPYWNSVSQIIAKNQVTNGGPIILVQPENEYTSFPTGSSEDKSYENNLLSILHNNGVIIPTICNDAWAAGNFKSVNIYGYDSYPAGQYTNGYSEIVVLMYKTADFVTKGFDCSHPTTWPSVPNFWGSHEGTAPNTPHAIVEYQGGSFDGWGGAGWAACNQLLGPQFARVFYKDIYASAITIFNIYMTYGGTNWGRIGHPGVYTSYDYAAAIAEDRTLREKYYEEKLQALFLKVSPAYLTSTPGTPATVGTSGSQMTITTLKDNVGGKTRFNIIRQSNPNESSNSNWKLSLTTSAGTLSVPTLNNANFALPSHDSKTIVTDYSAGGVNILYSTSEILTWQVLDGKTIIVLYANKGETGETAIITSATLTPSVLSGSSGGISSKQSGSTFTIQYQHTGATVISLGSNILLYIVDHVEAYNFWVPDLSIPVIVKGGYLLRAATFSGNTLALSGDTNGTTTFEVFAGSAVSTITWNGKGLNLSKTAYGSFAGSYSPTLPSIAIPTLSSLTWKYADGLPEIQTSYDDSKWVSASNTYTPNSQKPSTPVILYASDYGFHTGNIIWRGHFTATGGETAFKVTVQGGSGFGYSVWDNGAFIGSWTGNGGTGSHSDTFSLSTWAKGSKHVITVVQDHSGLEQNWTANSDSFKAYRGIFAYSFNGATPTSNGWKVTGNLGGEKILFAVAIMRAAYTENDKVLRIFHSLAEFRQPLNNMHHFSLGWHLPGFDDNNWAAKSPLQGPGGPAIEFYRATFNLNIPSGVDYPMSIDLGNSIGGSSLRTQIFVNGYHFGKYIDNIGPQVSFPIPQGILNYNGANTLVLSLWNLQKNPAGLKSLSLHIRAMIEGGVGTVSNAPMPTWTARPNAYESTISGSSSTTTKATTTTSVAVTTTVSSPQSTATIYGQCGGIGYTGATKCPSSSTCTYGNPLPPKLNVI</sequence>
<dbReference type="GO" id="GO:0005975">
    <property type="term" value="P:carbohydrate metabolic process"/>
    <property type="evidence" value="ECO:0007669"/>
    <property type="project" value="InterPro"/>
</dbReference>
<dbReference type="OMA" id="TNNDAIT"/>
<evidence type="ECO:0000259" key="11">
    <source>
        <dbReference type="PROSITE" id="PS51164"/>
    </source>
</evidence>
<dbReference type="InterPro" id="IPR017853">
    <property type="entry name" value="GH"/>
</dbReference>
<comment type="similarity">
    <text evidence="2 9">Belongs to the glycosyl hydrolase 35 family.</text>
</comment>
<dbReference type="SUPFAM" id="SSF49785">
    <property type="entry name" value="Galactose-binding domain-like"/>
    <property type="match status" value="2"/>
</dbReference>
<dbReference type="SUPFAM" id="SSF57180">
    <property type="entry name" value="Cellulose-binding domain"/>
    <property type="match status" value="1"/>
</dbReference>
<dbReference type="GO" id="GO:0004565">
    <property type="term" value="F:beta-galactosidase activity"/>
    <property type="evidence" value="ECO:0007669"/>
    <property type="project" value="UniProtKB-EC"/>
</dbReference>
<dbReference type="InterPro" id="IPR019801">
    <property type="entry name" value="Glyco_hydro_35_CS"/>
</dbReference>
<reference evidence="12 13" key="1">
    <citation type="journal article" date="2013" name="PLoS Genet.">
        <title>Genomic mechanisms accounting for the adaptation to parasitism in nematode-trapping fungi.</title>
        <authorList>
            <person name="Meerupati T."/>
            <person name="Andersson K.M."/>
            <person name="Friman E."/>
            <person name="Kumar D."/>
            <person name="Tunlid A."/>
            <person name="Ahren D."/>
        </authorList>
    </citation>
    <scope>NUCLEOTIDE SEQUENCE [LARGE SCALE GENOMIC DNA]</scope>
    <source>
        <strain evidence="12 13">CBS 200.50</strain>
    </source>
</reference>
<dbReference type="InterPro" id="IPR000254">
    <property type="entry name" value="CBD"/>
</dbReference>
<evidence type="ECO:0000256" key="9">
    <source>
        <dbReference type="RuleBase" id="RU003679"/>
    </source>
</evidence>
<keyword evidence="7 8" id="KW-0326">Glycosidase</keyword>
<dbReference type="STRING" id="1284197.S8BHW2"/>
<dbReference type="InterPro" id="IPR025972">
    <property type="entry name" value="BetaGal_dom3"/>
</dbReference>
<dbReference type="SMART" id="SM01029">
    <property type="entry name" value="BetaGal_dom2"/>
    <property type="match status" value="1"/>
</dbReference>
<evidence type="ECO:0000256" key="6">
    <source>
        <dbReference type="ARBA" id="ARBA00023180"/>
    </source>
</evidence>
<evidence type="ECO:0000313" key="13">
    <source>
        <dbReference type="Proteomes" id="UP000015100"/>
    </source>
</evidence>
<dbReference type="PROSITE" id="PS01182">
    <property type="entry name" value="GLYCOSYL_HYDROL_F35"/>
    <property type="match status" value="1"/>
</dbReference>
<dbReference type="PANTHER" id="PTHR23421">
    <property type="entry name" value="BETA-GALACTOSIDASE RELATED"/>
    <property type="match status" value="1"/>
</dbReference>
<evidence type="ECO:0000256" key="2">
    <source>
        <dbReference type="ARBA" id="ARBA00009809"/>
    </source>
</evidence>
<comment type="caution">
    <text evidence="12">The sequence shown here is derived from an EMBL/GenBank/DDBJ whole genome shotgun (WGS) entry which is preliminary data.</text>
</comment>
<evidence type="ECO:0000256" key="5">
    <source>
        <dbReference type="ARBA" id="ARBA00022801"/>
    </source>
</evidence>
<gene>
    <name evidence="12" type="ORF">H072_7445</name>
</gene>
<dbReference type="Proteomes" id="UP000015100">
    <property type="component" value="Unassembled WGS sequence"/>
</dbReference>
<dbReference type="AlphaFoldDB" id="S8BHW2"/>
<keyword evidence="6" id="KW-0325">Glycoprotein</keyword>
<reference evidence="13" key="2">
    <citation type="submission" date="2013-04" db="EMBL/GenBank/DDBJ databases">
        <title>Genomic mechanisms accounting for the adaptation to parasitism in nematode-trapping fungi.</title>
        <authorList>
            <person name="Ahren D.G."/>
        </authorList>
    </citation>
    <scope>NUCLEOTIDE SEQUENCE [LARGE SCALE GENOMIC DNA]</scope>
    <source>
        <strain evidence="13">CBS 200.50</strain>
    </source>
</reference>
<dbReference type="Gene3D" id="2.60.390.10">
    <property type="entry name" value="Beta-galactosidase, domain 3"/>
    <property type="match status" value="1"/>
</dbReference>
<dbReference type="SUPFAM" id="SSF51011">
    <property type="entry name" value="Glycosyl hydrolase domain"/>
    <property type="match status" value="1"/>
</dbReference>
<keyword evidence="13" id="KW-1185">Reference proteome</keyword>
<comment type="catalytic activity">
    <reaction evidence="1 8">
        <text>Hydrolysis of terminal non-reducing beta-D-galactose residues in beta-D-galactosides.</text>
        <dbReference type="EC" id="3.2.1.23"/>
    </reaction>
</comment>
<feature type="signal peptide" evidence="10">
    <location>
        <begin position="1"/>
        <end position="21"/>
    </location>
</feature>
<dbReference type="GO" id="GO:0030248">
    <property type="term" value="F:cellulose binding"/>
    <property type="evidence" value="ECO:0007669"/>
    <property type="project" value="InterPro"/>
</dbReference>
<accession>S8BHW2</accession>
<dbReference type="InterPro" id="IPR031330">
    <property type="entry name" value="Gly_Hdrlase_35_cat"/>
</dbReference>
<dbReference type="Pfam" id="PF10435">
    <property type="entry name" value="BetaGal_dom2"/>
    <property type="match status" value="1"/>
</dbReference>
<evidence type="ECO:0000256" key="1">
    <source>
        <dbReference type="ARBA" id="ARBA00001412"/>
    </source>
</evidence>
<dbReference type="OrthoDB" id="1657402at2759"/>
<dbReference type="SUPFAM" id="SSF51445">
    <property type="entry name" value="(Trans)glycosidases"/>
    <property type="match status" value="1"/>
</dbReference>
<dbReference type="InterPro" id="IPR008979">
    <property type="entry name" value="Galactose-bd-like_sf"/>
</dbReference>
<dbReference type="InterPro" id="IPR035971">
    <property type="entry name" value="CBD_sf"/>
</dbReference>
<evidence type="ECO:0000313" key="12">
    <source>
        <dbReference type="EMBL" id="EPS38833.1"/>
    </source>
</evidence>
<evidence type="ECO:0000256" key="7">
    <source>
        <dbReference type="ARBA" id="ARBA00023295"/>
    </source>
</evidence>
<dbReference type="InterPro" id="IPR018954">
    <property type="entry name" value="Betagal_dom2"/>
</dbReference>
<feature type="domain" description="CBM1" evidence="11">
    <location>
        <begin position="1054"/>
        <end position="1092"/>
    </location>
</feature>
<dbReference type="HOGENOM" id="CLU_005732_2_0_1"/>
<dbReference type="EMBL" id="AQGS01000526">
    <property type="protein sequence ID" value="EPS38833.1"/>
    <property type="molecule type" value="Genomic_DNA"/>
</dbReference>
<keyword evidence="5 8" id="KW-0378">Hydrolase</keyword>
<dbReference type="PRINTS" id="PR00742">
    <property type="entry name" value="GLHYDRLASE35"/>
</dbReference>
<dbReference type="eggNOG" id="KOG0496">
    <property type="taxonomic scope" value="Eukaryota"/>
</dbReference>
<dbReference type="SUPFAM" id="SSF117100">
    <property type="entry name" value="Beta-galactosidase LacA, domain 3"/>
    <property type="match status" value="1"/>
</dbReference>
<dbReference type="Gene3D" id="2.60.120.260">
    <property type="entry name" value="Galactose-binding domain-like"/>
    <property type="match status" value="2"/>
</dbReference>
<organism evidence="12 13">
    <name type="scientific">Dactylellina haptotyla (strain CBS 200.50)</name>
    <name type="common">Nematode-trapping fungus</name>
    <name type="synonym">Monacrosporium haptotylum</name>
    <dbReference type="NCBI Taxonomy" id="1284197"/>
    <lineage>
        <taxon>Eukaryota</taxon>
        <taxon>Fungi</taxon>
        <taxon>Dikarya</taxon>
        <taxon>Ascomycota</taxon>
        <taxon>Pezizomycotina</taxon>
        <taxon>Orbiliomycetes</taxon>
        <taxon>Orbiliales</taxon>
        <taxon>Orbiliaceae</taxon>
        <taxon>Dactylellina</taxon>
    </lineage>
</organism>
<evidence type="ECO:0000256" key="3">
    <source>
        <dbReference type="ARBA" id="ARBA00012756"/>
    </source>
</evidence>
<proteinExistence type="inferred from homology"/>
<dbReference type="InterPro" id="IPR037110">
    <property type="entry name" value="Betagal_dom2_sf"/>
</dbReference>
<dbReference type="InterPro" id="IPR036833">
    <property type="entry name" value="BetaGal_dom3_sf"/>
</dbReference>
<dbReference type="InterPro" id="IPR001944">
    <property type="entry name" value="Glycoside_Hdrlase_35"/>
</dbReference>
<dbReference type="GO" id="GO:0005576">
    <property type="term" value="C:extracellular region"/>
    <property type="evidence" value="ECO:0007669"/>
    <property type="project" value="InterPro"/>
</dbReference>
<dbReference type="PROSITE" id="PS51164">
    <property type="entry name" value="CBM1_2"/>
    <property type="match status" value="1"/>
</dbReference>
<feature type="chain" id="PRO_5004548389" description="Beta-galactosidase" evidence="10">
    <location>
        <begin position="22"/>
        <end position="1092"/>
    </location>
</feature>
<evidence type="ECO:0000256" key="4">
    <source>
        <dbReference type="ARBA" id="ARBA00022729"/>
    </source>
</evidence>
<protein>
    <recommendedName>
        <fullName evidence="3 8">Beta-galactosidase</fullName>
        <ecNumber evidence="3 8">3.2.1.23</ecNumber>
    </recommendedName>
</protein>
<name>S8BHW2_DACHA</name>
<dbReference type="Pfam" id="PF13363">
    <property type="entry name" value="BetaGal_dom3"/>
    <property type="match status" value="1"/>
</dbReference>
<evidence type="ECO:0000256" key="10">
    <source>
        <dbReference type="SAM" id="SignalP"/>
    </source>
</evidence>
<dbReference type="SMART" id="SM00236">
    <property type="entry name" value="fCBD"/>
    <property type="match status" value="1"/>
</dbReference>
<evidence type="ECO:0000256" key="8">
    <source>
        <dbReference type="RuleBase" id="RU000675"/>
    </source>
</evidence>
<dbReference type="Pfam" id="PF13364">
    <property type="entry name" value="BetaGal_ABD2"/>
    <property type="match status" value="2"/>
</dbReference>
<dbReference type="Gene3D" id="3.20.20.80">
    <property type="entry name" value="Glycosidases"/>
    <property type="match status" value="1"/>
</dbReference>
<keyword evidence="4 10" id="KW-0732">Signal</keyword>
<dbReference type="EC" id="3.2.1.23" evidence="3 8"/>
<dbReference type="Pfam" id="PF01301">
    <property type="entry name" value="Glyco_hydro_35"/>
    <property type="match status" value="1"/>
</dbReference>